<keyword evidence="2 8" id="KW-0812">Transmembrane</keyword>
<keyword evidence="12" id="KW-1185">Reference proteome</keyword>
<reference evidence="11" key="1">
    <citation type="journal article" date="2022" name="bioRxiv">
        <title>Sequencing and chromosome-scale assembly of the giantPleurodeles waltlgenome.</title>
        <authorList>
            <person name="Brown T."/>
            <person name="Elewa A."/>
            <person name="Iarovenko S."/>
            <person name="Subramanian E."/>
            <person name="Araus A.J."/>
            <person name="Petzold A."/>
            <person name="Susuki M."/>
            <person name="Suzuki K.-i.T."/>
            <person name="Hayashi T."/>
            <person name="Toyoda A."/>
            <person name="Oliveira C."/>
            <person name="Osipova E."/>
            <person name="Leigh N.D."/>
            <person name="Simon A."/>
            <person name="Yun M.H."/>
        </authorList>
    </citation>
    <scope>NUCLEOTIDE SEQUENCE</scope>
    <source>
        <strain evidence="11">20211129_DDA</strain>
        <tissue evidence="11">Liver</tissue>
    </source>
</reference>
<evidence type="ECO:0000256" key="5">
    <source>
        <dbReference type="ARBA" id="ARBA00023136"/>
    </source>
</evidence>
<dbReference type="PROSITE" id="PS51225">
    <property type="entry name" value="MARVEL"/>
    <property type="match status" value="2"/>
</dbReference>
<keyword evidence="4 9" id="KW-1133">Transmembrane helix</keyword>
<keyword evidence="5 8" id="KW-0472">Membrane</keyword>
<dbReference type="GO" id="GO:0016020">
    <property type="term" value="C:membrane"/>
    <property type="evidence" value="ECO:0007669"/>
    <property type="project" value="UniProtKB-SubCell"/>
</dbReference>
<evidence type="ECO:0000259" key="10">
    <source>
        <dbReference type="PROSITE" id="PS51225"/>
    </source>
</evidence>
<proteinExistence type="inferred from homology"/>
<accession>A0AAV7PQF7</accession>
<feature type="domain" description="MARVEL" evidence="10">
    <location>
        <begin position="157"/>
        <end position="301"/>
    </location>
</feature>
<evidence type="ECO:0000256" key="7">
    <source>
        <dbReference type="ARBA" id="ARBA00040733"/>
    </source>
</evidence>
<evidence type="ECO:0000256" key="2">
    <source>
        <dbReference type="ARBA" id="ARBA00022692"/>
    </source>
</evidence>
<dbReference type="EMBL" id="JANPWB010000011">
    <property type="protein sequence ID" value="KAJ1128733.1"/>
    <property type="molecule type" value="Genomic_DNA"/>
</dbReference>
<feature type="transmembrane region" description="Helical" evidence="9">
    <location>
        <begin position="154"/>
        <end position="179"/>
    </location>
</feature>
<evidence type="ECO:0000256" key="8">
    <source>
        <dbReference type="PROSITE-ProRule" id="PRU00581"/>
    </source>
</evidence>
<keyword evidence="3" id="KW-0677">Repeat</keyword>
<dbReference type="Pfam" id="PF01284">
    <property type="entry name" value="MARVEL"/>
    <property type="match status" value="1"/>
</dbReference>
<evidence type="ECO:0000256" key="9">
    <source>
        <dbReference type="SAM" id="Phobius"/>
    </source>
</evidence>
<sequence length="305" mass="33553">MAHQASTHSPYLNVDAIWSRVGVSRLLQVAFACTTLSLVVHRAGYSAPYGIFCMCVWCVCCAVSAFVTSCELTRLHGCMRGISWGDFTATFAMLATLASLTAAIVYPVYFAQLACYPIGCEVRDFRLAASVFAALLVVAYAVEVGLTRARPGQVTSYMATVPGLLKVVQAYAACIIFGALANDSQYRRFAATQWCVAVYSFCFVVTVVIIILSVAGRTGMLRCPFERCVVTFTVLAVLMYMSAAVIWPVFCFDSKYGSAQRPQPCPRGRCPWDSQLVVTVFTHVNLLLYIIDLVYSQRIRFTSRP</sequence>
<feature type="transmembrane region" description="Helical" evidence="9">
    <location>
        <begin position="84"/>
        <end position="105"/>
    </location>
</feature>
<feature type="transmembrane region" description="Helical" evidence="9">
    <location>
        <begin position="228"/>
        <end position="250"/>
    </location>
</feature>
<name>A0AAV7PQF7_PLEWA</name>
<comment type="caution">
    <text evidence="11">The sequence shown here is derived from an EMBL/GenBank/DDBJ whole genome shotgun (WGS) entry which is preliminary data.</text>
</comment>
<evidence type="ECO:0000256" key="1">
    <source>
        <dbReference type="ARBA" id="ARBA00004141"/>
    </source>
</evidence>
<protein>
    <recommendedName>
        <fullName evidence="7">Myeloid-associated differentiation marker-like protein 2</fullName>
    </recommendedName>
</protein>
<dbReference type="Proteomes" id="UP001066276">
    <property type="component" value="Chromosome 7"/>
</dbReference>
<dbReference type="PANTHER" id="PTHR17068:SF5">
    <property type="entry name" value="MYELOID-ASSOCIATED DIFFERENTIATION MARKER-LIKE PROTEIN 2"/>
    <property type="match status" value="1"/>
</dbReference>
<dbReference type="AlphaFoldDB" id="A0AAV7PQF7"/>
<gene>
    <name evidence="11" type="ORF">NDU88_007108</name>
</gene>
<evidence type="ECO:0000313" key="11">
    <source>
        <dbReference type="EMBL" id="KAJ1128733.1"/>
    </source>
</evidence>
<feature type="transmembrane region" description="Helical" evidence="9">
    <location>
        <begin position="26"/>
        <end position="43"/>
    </location>
</feature>
<feature type="domain" description="MARVEL" evidence="10">
    <location>
        <begin position="16"/>
        <end position="152"/>
    </location>
</feature>
<evidence type="ECO:0000256" key="4">
    <source>
        <dbReference type="ARBA" id="ARBA00022989"/>
    </source>
</evidence>
<comment type="similarity">
    <text evidence="6">Belongs to the MAL family.</text>
</comment>
<dbReference type="PANTHER" id="PTHR17068">
    <property type="entry name" value="MYELOID-ASSOCIATED DIFFERENTIATION MARKER MYADM FAMILY MEMBER"/>
    <property type="match status" value="1"/>
</dbReference>
<dbReference type="InterPro" id="IPR047123">
    <property type="entry name" value="MYADM-like"/>
</dbReference>
<evidence type="ECO:0000313" key="12">
    <source>
        <dbReference type="Proteomes" id="UP001066276"/>
    </source>
</evidence>
<feature type="transmembrane region" description="Helical" evidence="9">
    <location>
        <begin position="49"/>
        <end position="72"/>
    </location>
</feature>
<feature type="transmembrane region" description="Helical" evidence="9">
    <location>
        <begin position="276"/>
        <end position="295"/>
    </location>
</feature>
<comment type="subcellular location">
    <subcellularLocation>
        <location evidence="1">Membrane</location>
        <topology evidence="1">Multi-pass membrane protein</topology>
    </subcellularLocation>
</comment>
<feature type="transmembrane region" description="Helical" evidence="9">
    <location>
        <begin position="191"/>
        <end position="216"/>
    </location>
</feature>
<organism evidence="11 12">
    <name type="scientific">Pleurodeles waltl</name>
    <name type="common">Iberian ribbed newt</name>
    <dbReference type="NCBI Taxonomy" id="8319"/>
    <lineage>
        <taxon>Eukaryota</taxon>
        <taxon>Metazoa</taxon>
        <taxon>Chordata</taxon>
        <taxon>Craniata</taxon>
        <taxon>Vertebrata</taxon>
        <taxon>Euteleostomi</taxon>
        <taxon>Amphibia</taxon>
        <taxon>Batrachia</taxon>
        <taxon>Caudata</taxon>
        <taxon>Salamandroidea</taxon>
        <taxon>Salamandridae</taxon>
        <taxon>Pleurodelinae</taxon>
        <taxon>Pleurodeles</taxon>
    </lineage>
</organism>
<evidence type="ECO:0000256" key="6">
    <source>
        <dbReference type="ARBA" id="ARBA00034721"/>
    </source>
</evidence>
<feature type="transmembrane region" description="Helical" evidence="9">
    <location>
        <begin position="125"/>
        <end position="142"/>
    </location>
</feature>
<evidence type="ECO:0000256" key="3">
    <source>
        <dbReference type="ARBA" id="ARBA00022737"/>
    </source>
</evidence>
<dbReference type="InterPro" id="IPR008253">
    <property type="entry name" value="Marvel"/>
</dbReference>